<organism evidence="10 11">
    <name type="scientific">Ardenticatena maritima</name>
    <dbReference type="NCBI Taxonomy" id="872965"/>
    <lineage>
        <taxon>Bacteria</taxon>
        <taxon>Bacillati</taxon>
        <taxon>Chloroflexota</taxon>
        <taxon>Ardenticatenia</taxon>
        <taxon>Ardenticatenales</taxon>
        <taxon>Ardenticatenaceae</taxon>
        <taxon>Ardenticatena</taxon>
    </lineage>
</organism>
<evidence type="ECO:0000256" key="6">
    <source>
        <dbReference type="ARBA" id="ARBA00022989"/>
    </source>
</evidence>
<comment type="similarity">
    <text evidence="2">Belongs to the autoinducer-2 exporter (AI-2E) (TC 2.A.86) family.</text>
</comment>
<dbReference type="RefSeq" id="WP_054491563.1">
    <property type="nucleotide sequence ID" value="NZ_BBZA01000003.1"/>
</dbReference>
<evidence type="ECO:0000256" key="9">
    <source>
        <dbReference type="SAM" id="Phobius"/>
    </source>
</evidence>
<gene>
    <name evidence="10" type="ORF">SE16_07735</name>
</gene>
<dbReference type="Pfam" id="PF01594">
    <property type="entry name" value="AI-2E_transport"/>
    <property type="match status" value="1"/>
</dbReference>
<proteinExistence type="inferred from homology"/>
<feature type="transmembrane region" description="Helical" evidence="9">
    <location>
        <begin position="302"/>
        <end position="322"/>
    </location>
</feature>
<feature type="compositionally biased region" description="Acidic residues" evidence="8">
    <location>
        <begin position="411"/>
        <end position="429"/>
    </location>
</feature>
<dbReference type="EMBL" id="LGKN01000004">
    <property type="protein sequence ID" value="KPL88621.1"/>
    <property type="molecule type" value="Genomic_DNA"/>
</dbReference>
<comment type="caution">
    <text evidence="10">The sequence shown here is derived from an EMBL/GenBank/DDBJ whole genome shotgun (WGS) entry which is preliminary data.</text>
</comment>
<keyword evidence="6 9" id="KW-1133">Transmembrane helix</keyword>
<protein>
    <recommendedName>
        <fullName evidence="12">Permease</fullName>
    </recommendedName>
</protein>
<evidence type="ECO:0000256" key="2">
    <source>
        <dbReference type="ARBA" id="ARBA00009773"/>
    </source>
</evidence>
<feature type="transmembrane region" description="Helical" evidence="9">
    <location>
        <begin position="43"/>
        <end position="61"/>
    </location>
</feature>
<evidence type="ECO:0000256" key="7">
    <source>
        <dbReference type="ARBA" id="ARBA00023136"/>
    </source>
</evidence>
<feature type="transmembrane region" description="Helical" evidence="9">
    <location>
        <begin position="73"/>
        <end position="96"/>
    </location>
</feature>
<evidence type="ECO:0000256" key="1">
    <source>
        <dbReference type="ARBA" id="ARBA00004651"/>
    </source>
</evidence>
<dbReference type="PANTHER" id="PTHR21716">
    <property type="entry name" value="TRANSMEMBRANE PROTEIN"/>
    <property type="match status" value="1"/>
</dbReference>
<evidence type="ECO:0000256" key="4">
    <source>
        <dbReference type="ARBA" id="ARBA00022475"/>
    </source>
</evidence>
<reference evidence="10 11" key="1">
    <citation type="submission" date="2015-07" db="EMBL/GenBank/DDBJ databases">
        <title>Whole genome sequence of Ardenticatena maritima DSM 23922.</title>
        <authorList>
            <person name="Hemp J."/>
            <person name="Ward L.M."/>
            <person name="Pace L.A."/>
            <person name="Fischer W.W."/>
        </authorList>
    </citation>
    <scope>NUCLEOTIDE SEQUENCE [LARGE SCALE GENOMIC DNA]</scope>
    <source>
        <strain evidence="10 11">110S</strain>
    </source>
</reference>
<dbReference type="AlphaFoldDB" id="A0A0P6XVT4"/>
<dbReference type="PANTHER" id="PTHR21716:SF53">
    <property type="entry name" value="PERMEASE PERM-RELATED"/>
    <property type="match status" value="1"/>
</dbReference>
<dbReference type="GO" id="GO:0005886">
    <property type="term" value="C:plasma membrane"/>
    <property type="evidence" value="ECO:0007669"/>
    <property type="project" value="UniProtKB-SubCell"/>
</dbReference>
<keyword evidence="3" id="KW-0813">Transport</keyword>
<comment type="subcellular location">
    <subcellularLocation>
        <location evidence="1">Cell membrane</location>
        <topology evidence="1">Multi-pass membrane protein</topology>
    </subcellularLocation>
</comment>
<feature type="transmembrane region" description="Helical" evidence="9">
    <location>
        <begin position="245"/>
        <end position="264"/>
    </location>
</feature>
<evidence type="ECO:0000256" key="3">
    <source>
        <dbReference type="ARBA" id="ARBA00022448"/>
    </source>
</evidence>
<accession>A0A0P6XVT4</accession>
<feature type="transmembrane region" description="Helical" evidence="9">
    <location>
        <begin position="182"/>
        <end position="205"/>
    </location>
</feature>
<feature type="transmembrane region" description="Helical" evidence="9">
    <location>
        <begin position="21"/>
        <end position="37"/>
    </location>
</feature>
<feature type="transmembrane region" description="Helical" evidence="9">
    <location>
        <begin position="342"/>
        <end position="369"/>
    </location>
</feature>
<feature type="transmembrane region" description="Helical" evidence="9">
    <location>
        <begin position="270"/>
        <end position="295"/>
    </location>
</feature>
<feature type="region of interest" description="Disordered" evidence="8">
    <location>
        <begin position="405"/>
        <end position="429"/>
    </location>
</feature>
<keyword evidence="4" id="KW-1003">Cell membrane</keyword>
<name>A0A0P6XVT4_9CHLR</name>
<evidence type="ECO:0000313" key="10">
    <source>
        <dbReference type="EMBL" id="KPL88621.1"/>
    </source>
</evidence>
<dbReference type="InterPro" id="IPR002549">
    <property type="entry name" value="AI-2E-like"/>
</dbReference>
<keyword evidence="7 9" id="KW-0472">Membrane</keyword>
<dbReference type="OrthoDB" id="146294at2"/>
<sequence>MPHHTQPSRHKRPWPPLYRPLVLIAEVGIVLLLVWLARPYWSVFLVAALLAYLLSMPIDWIDRHTFIPRWLAVLGAYLVLLLIVFSGPVLAVPFLVSQTQELFQGLPEFIQRINLAVQTWLENPPTIHIFAFQYNLEPLIASFADIFPLSAPLTPPTAQEIAQTVQQVLRSAGSVVGVATGIVGRVSGFVLSTFIVFILSIYLLVDGPHWRHRLLSIAPETTRDDLDILLDETARVWRAYFRGQLILSTVIGVMTFAGLVALGIPGAPLLALIAGVLEILPNVGPIIAVIPAAFVALVQGSLYLNLPGWQVMLLVLGLYTLIQQLENNLLVPRIHHETVDLPPVVVFLAVLVGATQGGVLGAILAVPLLGTLKVWLLYAHERLIAPDPFVPEEVTFIPPPYLPDEFPLLDANDDEAPPAEDDEIDTDAP</sequence>
<evidence type="ECO:0008006" key="12">
    <source>
        <dbReference type="Google" id="ProtNLM"/>
    </source>
</evidence>
<evidence type="ECO:0000256" key="5">
    <source>
        <dbReference type="ARBA" id="ARBA00022692"/>
    </source>
</evidence>
<keyword evidence="5 9" id="KW-0812">Transmembrane</keyword>
<dbReference type="Proteomes" id="UP000050502">
    <property type="component" value="Unassembled WGS sequence"/>
</dbReference>
<evidence type="ECO:0000313" key="11">
    <source>
        <dbReference type="Proteomes" id="UP000050502"/>
    </source>
</evidence>
<dbReference type="GO" id="GO:0055085">
    <property type="term" value="P:transmembrane transport"/>
    <property type="evidence" value="ECO:0007669"/>
    <property type="project" value="TreeGrafter"/>
</dbReference>
<evidence type="ECO:0000256" key="8">
    <source>
        <dbReference type="SAM" id="MobiDB-lite"/>
    </source>
</evidence>